<keyword evidence="1" id="KW-0472">Membrane</keyword>
<gene>
    <name evidence="3" type="ORF">NCTC12078_02078</name>
</gene>
<dbReference type="Proteomes" id="UP000290013">
    <property type="component" value="Chromosome"/>
</dbReference>
<evidence type="ECO:0000256" key="1">
    <source>
        <dbReference type="SAM" id="Phobius"/>
    </source>
</evidence>
<dbReference type="RefSeq" id="WP_130914436.1">
    <property type="nucleotide sequence ID" value="NZ_LR215974.1"/>
</dbReference>
<protein>
    <recommendedName>
        <fullName evidence="2">Tox-MPTase4 domain-containing protein</fullName>
    </recommendedName>
</protein>
<evidence type="ECO:0000259" key="2">
    <source>
        <dbReference type="Pfam" id="PF15640"/>
    </source>
</evidence>
<reference evidence="3 4" key="1">
    <citation type="submission" date="2019-02" db="EMBL/GenBank/DDBJ databases">
        <authorList>
            <consortium name="Pathogen Informatics"/>
        </authorList>
    </citation>
    <scope>NUCLEOTIDE SEQUENCE [LARGE SCALE GENOMIC DNA]</scope>
    <source>
        <strain evidence="3 4">3012STDY6944375</strain>
    </source>
</reference>
<dbReference type="EMBL" id="LR215974">
    <property type="protein sequence ID" value="VFB04055.1"/>
    <property type="molecule type" value="Genomic_DNA"/>
</dbReference>
<evidence type="ECO:0000313" key="3">
    <source>
        <dbReference type="EMBL" id="VFB04055.1"/>
    </source>
</evidence>
<name>A0A4U8WGC6_9FLAO</name>
<dbReference type="KEGG" id="ctai:NCTC12078_02078"/>
<dbReference type="Pfam" id="PF15640">
    <property type="entry name" value="Tox-MPTase4"/>
    <property type="match status" value="1"/>
</dbReference>
<evidence type="ECO:0000313" key="4">
    <source>
        <dbReference type="Proteomes" id="UP000290013"/>
    </source>
</evidence>
<organism evidence="3 4">
    <name type="scientific">Chryseobacterium taihuense</name>
    <dbReference type="NCBI Taxonomy" id="1141221"/>
    <lineage>
        <taxon>Bacteria</taxon>
        <taxon>Pseudomonadati</taxon>
        <taxon>Bacteroidota</taxon>
        <taxon>Flavobacteriia</taxon>
        <taxon>Flavobacteriales</taxon>
        <taxon>Weeksellaceae</taxon>
        <taxon>Chryseobacterium group</taxon>
        <taxon>Chryseobacterium</taxon>
    </lineage>
</organism>
<dbReference type="InterPro" id="IPR028912">
    <property type="entry name" value="Tox-MPTase4_dom"/>
</dbReference>
<keyword evidence="1" id="KW-0812">Transmembrane</keyword>
<feature type="transmembrane region" description="Helical" evidence="1">
    <location>
        <begin position="356"/>
        <end position="376"/>
    </location>
</feature>
<feature type="domain" description="Tox-MPTase4" evidence="2">
    <location>
        <begin position="585"/>
        <end position="704"/>
    </location>
</feature>
<feature type="transmembrane region" description="Helical" evidence="1">
    <location>
        <begin position="447"/>
        <end position="472"/>
    </location>
</feature>
<accession>A0A4U8WGC6</accession>
<keyword evidence="1" id="KW-1133">Transmembrane helix</keyword>
<proteinExistence type="predicted"/>
<dbReference type="AlphaFoldDB" id="A0A4U8WGC6"/>
<sequence>MENFDDEFGVLSQFKTISFEEMNKGFMGDKNVLGDTIINRDDFPEYRSPFHDYRNTPLGYSYLTDDPISVFASTGVDKNGKKGYEYRAEVLPCENGSQVLGSYNANKREPQSLFLFYEKADSKKSNFAGDFYIAKMGDYFVQLFKKFPEPLPSNIGGKFFKNITSMEDEAAYLAQLAYTYEGDKINTTLARDALMREYQYYTGDRRFEEIIGNITSIPADAIGWCAKQLEGFKPTEKNYNPSSKDYSPLIPVFAGVAVPVNINKAANFFENLGNNPFVQGVETAFSQVWELVKQSASKVKDASIEHLPDSFKNLINRITGVINIIKNFLSEIKDLVTDLAEKGIEFLKILNAFNCGVINGLVGLIQCILYILEFLLQPTTTFSYQQYLERRDLLEKAEDVLDWVHENVPKFLQGIKDLFTGNSNLSSSDIEAVLDKMKQYWDKPSRYTIAFYVGIFAFEVLINILLLIFTAGEGNVVKGATYVQKAVSLLKVLARESISVATLGITDLLAFLSRFMIRFGKACAKGFKGFIKFIEELFTGAKNGAKADDFAEEAKDIEEVVLRGKKKGKHSSSNIEGEGLYGGKILSRTEIEDWAKILKKKFGTNLERVEKFENPHTLAQFDPNTNTIKYKEDVTEYFMTHESFHAEEMHLIGFDEYVKNGHIKDTEFTISNQIREYEREKFVYDKFLKNKKKLTLTNEEKNHAYWYFDVLAAKLELALKKLNIKYPISEVTKL</sequence>